<feature type="compositionally biased region" description="Basic and acidic residues" evidence="1">
    <location>
        <begin position="204"/>
        <end position="233"/>
    </location>
</feature>
<evidence type="ECO:0000313" key="3">
    <source>
        <dbReference type="EMBL" id="GBP20219.1"/>
    </source>
</evidence>
<evidence type="ECO:0000256" key="1">
    <source>
        <dbReference type="SAM" id="MobiDB-lite"/>
    </source>
</evidence>
<proteinExistence type="predicted"/>
<comment type="caution">
    <text evidence="3">The sequence shown here is derived from an EMBL/GenBank/DDBJ whole genome shotgun (WGS) entry which is preliminary data.</text>
</comment>
<keyword evidence="3" id="KW-0548">Nucleotidyltransferase</keyword>
<dbReference type="InterPro" id="IPR036691">
    <property type="entry name" value="Endo/exonu/phosph_ase_sf"/>
</dbReference>
<protein>
    <submittedName>
        <fullName evidence="3">Probable RNA-directed DNA polymerase from transposon BS</fullName>
    </submittedName>
</protein>
<organism evidence="3 4">
    <name type="scientific">Eumeta variegata</name>
    <name type="common">Bagworm moth</name>
    <name type="synonym">Eumeta japonica</name>
    <dbReference type="NCBI Taxonomy" id="151549"/>
    <lineage>
        <taxon>Eukaryota</taxon>
        <taxon>Metazoa</taxon>
        <taxon>Ecdysozoa</taxon>
        <taxon>Arthropoda</taxon>
        <taxon>Hexapoda</taxon>
        <taxon>Insecta</taxon>
        <taxon>Pterygota</taxon>
        <taxon>Neoptera</taxon>
        <taxon>Endopterygota</taxon>
        <taxon>Lepidoptera</taxon>
        <taxon>Glossata</taxon>
        <taxon>Ditrysia</taxon>
        <taxon>Tineoidea</taxon>
        <taxon>Psychidae</taxon>
        <taxon>Oiketicinae</taxon>
        <taxon>Eumeta</taxon>
    </lineage>
</organism>
<feature type="compositionally biased region" description="Low complexity" evidence="1">
    <location>
        <begin position="171"/>
        <end position="190"/>
    </location>
</feature>
<evidence type="ECO:0000259" key="2">
    <source>
        <dbReference type="Pfam" id="PF14529"/>
    </source>
</evidence>
<dbReference type="Proteomes" id="UP000299102">
    <property type="component" value="Unassembled WGS sequence"/>
</dbReference>
<keyword evidence="3" id="KW-0695">RNA-directed DNA polymerase</keyword>
<feature type="domain" description="Endonuclease/exonuclease/phosphatase" evidence="2">
    <location>
        <begin position="354"/>
        <end position="444"/>
    </location>
</feature>
<reference evidence="3 4" key="1">
    <citation type="journal article" date="2019" name="Commun. Biol.">
        <title>The bagworm genome reveals a unique fibroin gene that provides high tensile strength.</title>
        <authorList>
            <person name="Kono N."/>
            <person name="Nakamura H."/>
            <person name="Ohtoshi R."/>
            <person name="Tomita M."/>
            <person name="Numata K."/>
            <person name="Arakawa K."/>
        </authorList>
    </citation>
    <scope>NUCLEOTIDE SEQUENCE [LARGE SCALE GENOMIC DNA]</scope>
</reference>
<accession>A0A4C1U1Q8</accession>
<dbReference type="PANTHER" id="PTHR33273">
    <property type="entry name" value="DOMAIN-CONTAINING PROTEIN, PUTATIVE-RELATED"/>
    <property type="match status" value="1"/>
</dbReference>
<dbReference type="OrthoDB" id="412981at2759"/>
<dbReference type="Gene3D" id="3.60.10.10">
    <property type="entry name" value="Endonuclease/exonuclease/phosphatase"/>
    <property type="match status" value="1"/>
</dbReference>
<feature type="compositionally biased region" description="Basic and acidic residues" evidence="1">
    <location>
        <begin position="7"/>
        <end position="22"/>
    </location>
</feature>
<dbReference type="GO" id="GO:0003964">
    <property type="term" value="F:RNA-directed DNA polymerase activity"/>
    <property type="evidence" value="ECO:0007669"/>
    <property type="project" value="UniProtKB-KW"/>
</dbReference>
<feature type="compositionally biased region" description="Basic and acidic residues" evidence="1">
    <location>
        <begin position="61"/>
        <end position="73"/>
    </location>
</feature>
<keyword evidence="3" id="KW-0808">Transferase</keyword>
<feature type="compositionally biased region" description="Basic and acidic residues" evidence="1">
    <location>
        <begin position="105"/>
        <end position="116"/>
    </location>
</feature>
<dbReference type="PANTHER" id="PTHR33273:SF2">
    <property type="entry name" value="ENDONUCLEASE_EXONUCLEASE_PHOSPHATASE DOMAIN-CONTAINING PROTEIN"/>
    <property type="match status" value="1"/>
</dbReference>
<dbReference type="SUPFAM" id="SSF56219">
    <property type="entry name" value="DNase I-like"/>
    <property type="match status" value="1"/>
</dbReference>
<feature type="compositionally biased region" description="Basic residues" evidence="1">
    <location>
        <begin position="81"/>
        <end position="90"/>
    </location>
</feature>
<dbReference type="EMBL" id="BGZK01000116">
    <property type="protein sequence ID" value="GBP20219.1"/>
    <property type="molecule type" value="Genomic_DNA"/>
</dbReference>
<name>A0A4C1U1Q8_EUMVA</name>
<gene>
    <name evidence="3" type="primary">RTase</name>
    <name evidence="3" type="ORF">EVAR_82092_1</name>
</gene>
<keyword evidence="4" id="KW-1185">Reference proteome</keyword>
<feature type="region of interest" description="Disordered" evidence="1">
    <location>
        <begin position="1"/>
        <end position="246"/>
    </location>
</feature>
<sequence>MGCMRCGGDHAAAKCEKSRQEKPICANPAGPHTANDKRRAVFRWKPSAKGLKGPLQSPQGKDLRRPEATKILKDPIQLFPRQHHGGKTRPPRPIVKPKPNTASAQEEHTGLKQQEHEIEEEKEDATTAATAIAATVSATNGTEGGRTLPRGESEKIKAARGRAALSNYQQTTTATTTARLYSPTPTTPTTSKAGREITNTSHHIRSDPRDGQPEDSDVKRDQSFDIHTPRDQGRTGPDAEYSTGPDTHANVLNLRILYWNPGGIIGKTRELRNLTQLEDIHIIILGKTKLRPQQELKISNFFAYGRDEISAREPAYRGTTVLIRRDVMHEVEQFTSFETMRSMGIRVGSSDYEIRLFVAYRPPGTRMCVQDIRSIFKGPTPTFIIGNLNAKHKAWGSHASRASRLLMEDAERQGYEVLGPDTPTHVPTDMRHRPDVLDIVLGHNIRRSMRVEVVYGMDRQHLPILVTVGTGTSNSPQIAARQQLGELPNVLVSVASGILLRDCP</sequence>
<evidence type="ECO:0000313" key="4">
    <source>
        <dbReference type="Proteomes" id="UP000299102"/>
    </source>
</evidence>
<dbReference type="InterPro" id="IPR005135">
    <property type="entry name" value="Endo/exonuclease/phosphatase"/>
</dbReference>
<feature type="compositionally biased region" description="Low complexity" evidence="1">
    <location>
        <begin position="126"/>
        <end position="139"/>
    </location>
</feature>
<dbReference type="Pfam" id="PF14529">
    <property type="entry name" value="Exo_endo_phos_2"/>
    <property type="match status" value="1"/>
</dbReference>
<dbReference type="AlphaFoldDB" id="A0A4C1U1Q8"/>